<evidence type="ECO:0000259" key="2">
    <source>
        <dbReference type="PROSITE" id="PS50887"/>
    </source>
</evidence>
<keyword evidence="4" id="KW-1185">Reference proteome</keyword>
<keyword evidence="1" id="KW-1133">Transmembrane helix</keyword>
<dbReference type="SUPFAM" id="SSF55073">
    <property type="entry name" value="Nucleotide cyclase"/>
    <property type="match status" value="1"/>
</dbReference>
<dbReference type="eggNOG" id="COG2199">
    <property type="taxonomic scope" value="Bacteria"/>
</dbReference>
<protein>
    <submittedName>
        <fullName evidence="3">GGDEF domain-containing protein</fullName>
    </submittedName>
</protein>
<evidence type="ECO:0000313" key="4">
    <source>
        <dbReference type="Proteomes" id="UP000001299"/>
    </source>
</evidence>
<dbReference type="PANTHER" id="PTHR45138">
    <property type="entry name" value="REGULATORY COMPONENTS OF SENSORY TRANSDUCTION SYSTEM"/>
    <property type="match status" value="1"/>
</dbReference>
<gene>
    <name evidence="3" type="ordered locus">bpr_I2884</name>
</gene>
<dbReference type="InterPro" id="IPR000160">
    <property type="entry name" value="GGDEF_dom"/>
</dbReference>
<keyword evidence="1" id="KW-0812">Transmembrane</keyword>
<dbReference type="SMART" id="SM00267">
    <property type="entry name" value="GGDEF"/>
    <property type="match status" value="1"/>
</dbReference>
<reference evidence="3 4" key="1">
    <citation type="journal article" date="2010" name="PLoS ONE">
        <title>The glycobiome of the rumen bacterium Butyrivibrio proteoclasticus B316(T) highlights adaptation to a polysaccharide-rich environment.</title>
        <authorList>
            <person name="Kelly W.J."/>
            <person name="Leahy S.C."/>
            <person name="Altermann E."/>
            <person name="Yeoman C.J."/>
            <person name="Dunne J.C."/>
            <person name="Kong Z."/>
            <person name="Pacheco D.M."/>
            <person name="Li D."/>
            <person name="Noel S.J."/>
            <person name="Moon C.D."/>
            <person name="Cookson A.L."/>
            <person name="Attwood G.T."/>
        </authorList>
    </citation>
    <scope>NUCLEOTIDE SEQUENCE [LARGE SCALE GENOMIC DNA]</scope>
    <source>
        <strain evidence="4">ATCC 51982 / DSM 14932 / B316</strain>
    </source>
</reference>
<dbReference type="AlphaFoldDB" id="E0S0C7"/>
<dbReference type="Proteomes" id="UP000001299">
    <property type="component" value="Chromosome 1"/>
</dbReference>
<feature type="transmembrane region" description="Helical" evidence="1">
    <location>
        <begin position="82"/>
        <end position="104"/>
    </location>
</feature>
<accession>E0S0C7</accession>
<dbReference type="InterPro" id="IPR029787">
    <property type="entry name" value="Nucleotide_cyclase"/>
</dbReference>
<dbReference type="PANTHER" id="PTHR45138:SF9">
    <property type="entry name" value="DIGUANYLATE CYCLASE DGCM-RELATED"/>
    <property type="match status" value="1"/>
</dbReference>
<dbReference type="EMBL" id="CP001810">
    <property type="protein sequence ID" value="ADL35614.1"/>
    <property type="molecule type" value="Genomic_DNA"/>
</dbReference>
<organism evidence="3 4">
    <name type="scientific">Butyrivibrio proteoclasticus (strain ATCC 51982 / DSM 14932 / B316)</name>
    <name type="common">Clostridium proteoclasticum</name>
    <dbReference type="NCBI Taxonomy" id="515622"/>
    <lineage>
        <taxon>Bacteria</taxon>
        <taxon>Bacillati</taxon>
        <taxon>Bacillota</taxon>
        <taxon>Clostridia</taxon>
        <taxon>Lachnospirales</taxon>
        <taxon>Lachnospiraceae</taxon>
        <taxon>Butyrivibrio</taxon>
    </lineage>
</organism>
<dbReference type="GO" id="GO:0052621">
    <property type="term" value="F:diguanylate cyclase activity"/>
    <property type="evidence" value="ECO:0007669"/>
    <property type="project" value="TreeGrafter"/>
</dbReference>
<feature type="domain" description="GGDEF" evidence="2">
    <location>
        <begin position="402"/>
        <end position="535"/>
    </location>
</feature>
<dbReference type="KEGG" id="bpb:bpr_I2884"/>
<feature type="transmembrane region" description="Helical" evidence="1">
    <location>
        <begin position="55"/>
        <end position="76"/>
    </location>
</feature>
<dbReference type="Pfam" id="PF00990">
    <property type="entry name" value="GGDEF"/>
    <property type="match status" value="1"/>
</dbReference>
<evidence type="ECO:0000256" key="1">
    <source>
        <dbReference type="SAM" id="Phobius"/>
    </source>
</evidence>
<dbReference type="HOGENOM" id="CLU_508710_0_0_9"/>
<feature type="transmembrane region" description="Helical" evidence="1">
    <location>
        <begin position="191"/>
        <end position="214"/>
    </location>
</feature>
<dbReference type="STRING" id="515622.bpr_I2884"/>
<dbReference type="InterPro" id="IPR043128">
    <property type="entry name" value="Rev_trsase/Diguanyl_cyclase"/>
</dbReference>
<dbReference type="NCBIfam" id="TIGR00254">
    <property type="entry name" value="GGDEF"/>
    <property type="match status" value="1"/>
</dbReference>
<name>E0S0C7_BUTPB</name>
<evidence type="ECO:0000313" key="3">
    <source>
        <dbReference type="EMBL" id="ADL35614.1"/>
    </source>
</evidence>
<feature type="transmembrane region" description="Helical" evidence="1">
    <location>
        <begin position="116"/>
        <end position="135"/>
    </location>
</feature>
<sequence>MPHDKIKYEVSFNCTHQVTRGIHMAIHFKLPKKNISAPANYEDFLIENRIKINQYLNRTLLFCVLTGPSLALGVAIGIFKNVSYLACLFISIFVLILALSHILITKHFPESEYTSIYALFILDVLLLYMAYSHVYLRITWFLVPMLSLLFCSFKIYYFSLFITYFMMLLTTWITAPFFADQRSDYVSSVQFFANVVGGNTIEIIIMAIVGFGLLKTSHRYIREFYEMYKTISDNEQQVTESIDTLSSMAGIYDRVNLLNFRTMTEKSLTDTNTTKSFLHFDGCDHTSMVTGMKNHIAPEQMDSFWEFTNLTTLRERLLDKKSISAEFINITTGWFRAQYITVDKNEDGIPITIIFTVQNIENDKKKEERLIRIAMTDELTHLYNRRSYDDDIAIYRKNGLDDDFTLLSADVNGLKITNDTKGHAAGDELIRGAADCLHVCIGQTGKVYRTGGDEFIAILHTDNYSDLISEIAAMARSWSGQYTDSISISIGCASHKEFPDATVDELERISDRRMYENKEQYYRQTGHDRRKKQDN</sequence>
<dbReference type="Gene3D" id="3.30.70.270">
    <property type="match status" value="1"/>
</dbReference>
<keyword evidence="1" id="KW-0472">Membrane</keyword>
<feature type="transmembrane region" description="Helical" evidence="1">
    <location>
        <begin position="155"/>
        <end position="179"/>
    </location>
</feature>
<dbReference type="CDD" id="cd01949">
    <property type="entry name" value="GGDEF"/>
    <property type="match status" value="1"/>
</dbReference>
<dbReference type="InterPro" id="IPR050469">
    <property type="entry name" value="Diguanylate_Cyclase"/>
</dbReference>
<proteinExistence type="predicted"/>
<dbReference type="PROSITE" id="PS50887">
    <property type="entry name" value="GGDEF"/>
    <property type="match status" value="1"/>
</dbReference>